<dbReference type="PANTHER" id="PTHR11927:SF9">
    <property type="entry name" value="L-FUCOSYLTRANSFERASE"/>
    <property type="match status" value="1"/>
</dbReference>
<evidence type="ECO:0000313" key="4">
    <source>
        <dbReference type="Proteomes" id="UP000823851"/>
    </source>
</evidence>
<dbReference type="Pfam" id="PF01531">
    <property type="entry name" value="Glyco_transf_11"/>
    <property type="match status" value="1"/>
</dbReference>
<keyword evidence="2" id="KW-0808">Transferase</keyword>
<name>A0A9D2QYJ5_9FIRM</name>
<dbReference type="GO" id="GO:0016020">
    <property type="term" value="C:membrane"/>
    <property type="evidence" value="ECO:0007669"/>
    <property type="project" value="InterPro"/>
</dbReference>
<dbReference type="Proteomes" id="UP000823851">
    <property type="component" value="Unassembled WGS sequence"/>
</dbReference>
<proteinExistence type="predicted"/>
<comment type="caution">
    <text evidence="3">The sequence shown here is derived from an EMBL/GenBank/DDBJ whole genome shotgun (WGS) entry which is preliminary data.</text>
</comment>
<organism evidence="3 4">
    <name type="scientific">Candidatus Eisenbergiella stercorigallinarum</name>
    <dbReference type="NCBI Taxonomy" id="2838557"/>
    <lineage>
        <taxon>Bacteria</taxon>
        <taxon>Bacillati</taxon>
        <taxon>Bacillota</taxon>
        <taxon>Clostridia</taxon>
        <taxon>Lachnospirales</taxon>
        <taxon>Lachnospiraceae</taxon>
        <taxon>Eisenbergiella</taxon>
    </lineage>
</organism>
<dbReference type="InterPro" id="IPR002516">
    <property type="entry name" value="Glyco_trans_11"/>
</dbReference>
<dbReference type="PANTHER" id="PTHR11927">
    <property type="entry name" value="GALACTOSIDE 2-L-FUCOSYLTRANSFERASE"/>
    <property type="match status" value="1"/>
</dbReference>
<gene>
    <name evidence="3" type="ORF">H9912_09280</name>
</gene>
<accession>A0A9D2QYJ5</accession>
<reference evidence="3" key="1">
    <citation type="journal article" date="2021" name="PeerJ">
        <title>Extensive microbial diversity within the chicken gut microbiome revealed by metagenomics and culture.</title>
        <authorList>
            <person name="Gilroy R."/>
            <person name="Ravi A."/>
            <person name="Getino M."/>
            <person name="Pursley I."/>
            <person name="Horton D.L."/>
            <person name="Alikhan N.F."/>
            <person name="Baker D."/>
            <person name="Gharbi K."/>
            <person name="Hall N."/>
            <person name="Watson M."/>
            <person name="Adriaenssens E.M."/>
            <person name="Foster-Nyarko E."/>
            <person name="Jarju S."/>
            <person name="Secka A."/>
            <person name="Antonio M."/>
            <person name="Oren A."/>
            <person name="Chaudhuri R.R."/>
            <person name="La Ragione R."/>
            <person name="Hildebrand F."/>
            <person name="Pallen M.J."/>
        </authorList>
    </citation>
    <scope>NUCLEOTIDE SEQUENCE</scope>
    <source>
        <strain evidence="3">ChiHjej8B7-25341</strain>
    </source>
</reference>
<sequence length="289" mass="33195">MVIVQLSGGLGNQMFEYALYLRLKADGKQVKIDDSTCYGHEGERPLQLGQVFGATYESASPEELRRMTDSFPDPVSRIRRKLFGRKNLSYREAGMDFDPEILEREPALLEGCFQSEKYFAPVSGQVREAYRFRPERLGLSERSRALERRIREEKGQAVSVHVRRGDYLDPSHGGIYAGICTKEYYDRAMERVRKEAPDAVFYVFSNDPGWARAHFGEKGCVVPEGVPEDAGYEDLYLMSLCRHHIIANSSFSWWGAWLCANPQKLVIAPDRWLNGKTCRDIYTERMIRL</sequence>
<evidence type="ECO:0000256" key="2">
    <source>
        <dbReference type="ARBA" id="ARBA00022679"/>
    </source>
</evidence>
<dbReference type="GO" id="GO:0008107">
    <property type="term" value="F:galactoside 2-alpha-L-fucosyltransferase activity"/>
    <property type="evidence" value="ECO:0007669"/>
    <property type="project" value="InterPro"/>
</dbReference>
<dbReference type="AlphaFoldDB" id="A0A9D2QYJ5"/>
<dbReference type="EMBL" id="DWUW01000261">
    <property type="protein sequence ID" value="HJD32119.1"/>
    <property type="molecule type" value="Genomic_DNA"/>
</dbReference>
<evidence type="ECO:0000256" key="1">
    <source>
        <dbReference type="ARBA" id="ARBA00022676"/>
    </source>
</evidence>
<evidence type="ECO:0000313" key="3">
    <source>
        <dbReference type="EMBL" id="HJD32119.1"/>
    </source>
</evidence>
<reference evidence="3" key="2">
    <citation type="submission" date="2021-04" db="EMBL/GenBank/DDBJ databases">
        <authorList>
            <person name="Gilroy R."/>
        </authorList>
    </citation>
    <scope>NUCLEOTIDE SEQUENCE</scope>
    <source>
        <strain evidence="3">ChiHjej8B7-25341</strain>
    </source>
</reference>
<keyword evidence="1" id="KW-0328">Glycosyltransferase</keyword>
<protein>
    <submittedName>
        <fullName evidence="3">Alpha-1,2-fucosyltransferase</fullName>
    </submittedName>
</protein>
<dbReference type="GO" id="GO:0005975">
    <property type="term" value="P:carbohydrate metabolic process"/>
    <property type="evidence" value="ECO:0007669"/>
    <property type="project" value="InterPro"/>
</dbReference>
<dbReference type="CDD" id="cd11301">
    <property type="entry name" value="Fut1_Fut2_like"/>
    <property type="match status" value="1"/>
</dbReference>